<feature type="transmembrane region" description="Helical" evidence="3">
    <location>
        <begin position="110"/>
        <end position="131"/>
    </location>
</feature>
<organism evidence="4 5">
    <name type="scientific">Cafeteria roenbergensis</name>
    <name type="common">Marine flagellate</name>
    <dbReference type="NCBI Taxonomy" id="33653"/>
    <lineage>
        <taxon>Eukaryota</taxon>
        <taxon>Sar</taxon>
        <taxon>Stramenopiles</taxon>
        <taxon>Bigyra</taxon>
        <taxon>Opalozoa</taxon>
        <taxon>Bicosoecida</taxon>
        <taxon>Cafeteriaceae</taxon>
        <taxon>Cafeteria</taxon>
    </lineage>
</organism>
<keyword evidence="3" id="KW-1133">Transmembrane helix</keyword>
<keyword evidence="5" id="KW-1185">Reference proteome</keyword>
<evidence type="ECO:0000256" key="3">
    <source>
        <dbReference type="SAM" id="Phobius"/>
    </source>
</evidence>
<evidence type="ECO:0008006" key="6">
    <source>
        <dbReference type="Google" id="ProtNLM"/>
    </source>
</evidence>
<dbReference type="GO" id="GO:0042910">
    <property type="term" value="F:xenobiotic transmembrane transporter activity"/>
    <property type="evidence" value="ECO:0007669"/>
    <property type="project" value="InterPro"/>
</dbReference>
<dbReference type="OMA" id="LHPIRNY"/>
<feature type="transmembrane region" description="Helical" evidence="3">
    <location>
        <begin position="414"/>
        <end position="434"/>
    </location>
</feature>
<protein>
    <recommendedName>
        <fullName evidence="6">Multidrug and toxin extrusion protein</fullName>
    </recommendedName>
</protein>
<dbReference type="GO" id="GO:0016020">
    <property type="term" value="C:membrane"/>
    <property type="evidence" value="ECO:0007669"/>
    <property type="project" value="InterPro"/>
</dbReference>
<keyword evidence="3" id="KW-0472">Membrane</keyword>
<dbReference type="AlphaFoldDB" id="A0A5A8CJF2"/>
<dbReference type="InterPro" id="IPR002528">
    <property type="entry name" value="MATE_fam"/>
</dbReference>
<dbReference type="GO" id="GO:0015297">
    <property type="term" value="F:antiporter activity"/>
    <property type="evidence" value="ECO:0007669"/>
    <property type="project" value="InterPro"/>
</dbReference>
<feature type="transmembrane region" description="Helical" evidence="3">
    <location>
        <begin position="179"/>
        <end position="203"/>
    </location>
</feature>
<dbReference type="PANTHER" id="PTHR11206">
    <property type="entry name" value="MULTIDRUG RESISTANCE PROTEIN"/>
    <property type="match status" value="1"/>
</dbReference>
<evidence type="ECO:0000313" key="4">
    <source>
        <dbReference type="EMBL" id="KAA0153213.1"/>
    </source>
</evidence>
<feature type="compositionally biased region" description="Low complexity" evidence="2">
    <location>
        <begin position="500"/>
        <end position="516"/>
    </location>
</feature>
<evidence type="ECO:0000313" key="5">
    <source>
        <dbReference type="Proteomes" id="UP000323011"/>
    </source>
</evidence>
<proteinExistence type="inferred from homology"/>
<reference evidence="4 5" key="1">
    <citation type="submission" date="2019-07" db="EMBL/GenBank/DDBJ databases">
        <title>Genomes of Cafeteria roenbergensis.</title>
        <authorList>
            <person name="Fischer M.G."/>
            <person name="Hackl T."/>
            <person name="Roman M."/>
        </authorList>
    </citation>
    <scope>NUCLEOTIDE SEQUENCE [LARGE SCALE GENOMIC DNA]</scope>
    <source>
        <strain evidence="4 5">BVI</strain>
    </source>
</reference>
<feature type="transmembrane region" description="Helical" evidence="3">
    <location>
        <begin position="354"/>
        <end position="375"/>
    </location>
</feature>
<evidence type="ECO:0000256" key="2">
    <source>
        <dbReference type="SAM" id="MobiDB-lite"/>
    </source>
</evidence>
<feature type="transmembrane region" description="Helical" evidence="3">
    <location>
        <begin position="310"/>
        <end position="334"/>
    </location>
</feature>
<name>A0A5A8CJF2_CAFRO</name>
<comment type="similarity">
    <text evidence="1">Belongs to the multi antimicrobial extrusion (MATE) (TC 2.A.66.1) family.</text>
</comment>
<sequence length="533" mass="54763">MAAARLSLLVIDQAFVGHLGTPELAGASLAGVWIDVISGWMWPSFGTAVSTLASQAIGAKNEPLAGVWLQTGLVLGAIASLPVMGGLAASEPMFTSLGFGAHESQLAGTFAAWFAPGIAAGFPFVILLSFLKAQAVVIGPMVISLGMVAVNILMNMVMIHGTTWFEPEGTEPLWRGLGFIGSPIATSLTRWIALGALSVFVCVTRERSPASSLARTCTGPQCAEALSARRMWQMACGFAIPLALSNLLEELQLQVVAFLAAQLGEAQLAAHTSMLTLFFFCSAAMYSAVDATAARIGRHLGAGTVHRGRFVMYLDLLFSLASAVVVASVLGGAGGNLARLFSSDPAVIDAVRPLAVLVGCCYALLCLFFVSVAVLDAMGKTSAVATAFVAGAWLVAVPLAFVLDRMAGLGLNGLWYGLATGYAVVTVIAVVFVVRADWDEASRRAISVARNHSTAGPPSSRAAPLASQFLATTKAPRRSALRAGSGLGSPLLDDLPDTVGPDAAGAAAPPAGWGAPRSYAPPAGHGSITSAGP</sequence>
<feature type="transmembrane region" description="Helical" evidence="3">
    <location>
        <begin position="67"/>
        <end position="90"/>
    </location>
</feature>
<evidence type="ECO:0000256" key="1">
    <source>
        <dbReference type="ARBA" id="ARBA00010199"/>
    </source>
</evidence>
<dbReference type="Proteomes" id="UP000323011">
    <property type="component" value="Unassembled WGS sequence"/>
</dbReference>
<feature type="region of interest" description="Disordered" evidence="2">
    <location>
        <begin position="492"/>
        <end position="533"/>
    </location>
</feature>
<dbReference type="EMBL" id="VLTN01000017">
    <property type="protein sequence ID" value="KAA0153213.1"/>
    <property type="molecule type" value="Genomic_DNA"/>
</dbReference>
<dbReference type="Pfam" id="PF01554">
    <property type="entry name" value="MatE"/>
    <property type="match status" value="2"/>
</dbReference>
<accession>A0A5A8CJF2</accession>
<feature type="transmembrane region" description="Helical" evidence="3">
    <location>
        <begin position="382"/>
        <end position="402"/>
    </location>
</feature>
<dbReference type="NCBIfam" id="TIGR00797">
    <property type="entry name" value="matE"/>
    <property type="match status" value="1"/>
</dbReference>
<feature type="transmembrane region" description="Helical" evidence="3">
    <location>
        <begin position="138"/>
        <end position="159"/>
    </location>
</feature>
<gene>
    <name evidence="4" type="ORF">FNF29_03401</name>
</gene>
<keyword evidence="3" id="KW-0812">Transmembrane</keyword>
<comment type="caution">
    <text evidence="4">The sequence shown here is derived from an EMBL/GenBank/DDBJ whole genome shotgun (WGS) entry which is preliminary data.</text>
</comment>